<sequence length="326" mass="36579">MDADSSAPGDPYPFAPNKGAAIFFTTAFACSGLFHAFQFYHYKCLKLTILLPICCAIEVAGLATRTYGAIHPDDAQTYTASTLLINLAPPAFQLANFLILGRLFHFIPYFAPMHPNRMFVTFASMTFIIELLTATGVAFLSNPSLPLKDLQRGDSMAKAALVLQILVFCLFSLLAGILHRCCYTGSIDSPLVRRPLGALYASFALILARTIYRLVEQFNTPLGPRPADPAVLHPAVRYEWYFYVFDASLMLLNSVLWNVLHPRRYLPENPVWYLAQDGKTQVKGPGWKDTRSLTETFMDPFAALTARGGHTRPFWEHNGYKLKRRR</sequence>
<evidence type="ECO:0000256" key="3">
    <source>
        <dbReference type="ARBA" id="ARBA00022989"/>
    </source>
</evidence>
<feature type="transmembrane region" description="Helical" evidence="5">
    <location>
        <begin position="20"/>
        <end position="37"/>
    </location>
</feature>
<gene>
    <name evidence="6" type="ORF">B0T14DRAFT_311785</name>
</gene>
<evidence type="ECO:0000313" key="6">
    <source>
        <dbReference type="EMBL" id="KAK0614629.1"/>
    </source>
</evidence>
<keyword evidence="3 5" id="KW-1133">Transmembrane helix</keyword>
<protein>
    <submittedName>
        <fullName evidence="6">RTA1 domain protein</fullName>
    </submittedName>
</protein>
<accession>A0AA40BUZ6</accession>
<dbReference type="Proteomes" id="UP001175000">
    <property type="component" value="Unassembled WGS sequence"/>
</dbReference>
<evidence type="ECO:0000256" key="1">
    <source>
        <dbReference type="ARBA" id="ARBA00004141"/>
    </source>
</evidence>
<keyword evidence="7" id="KW-1185">Reference proteome</keyword>
<comment type="caution">
    <text evidence="6">The sequence shown here is derived from an EMBL/GenBank/DDBJ whole genome shotgun (WGS) entry which is preliminary data.</text>
</comment>
<dbReference type="Pfam" id="PF04479">
    <property type="entry name" value="RTA1"/>
    <property type="match status" value="1"/>
</dbReference>
<evidence type="ECO:0000256" key="4">
    <source>
        <dbReference type="ARBA" id="ARBA00023136"/>
    </source>
</evidence>
<feature type="transmembrane region" description="Helical" evidence="5">
    <location>
        <begin position="240"/>
        <end position="260"/>
    </location>
</feature>
<comment type="subcellular location">
    <subcellularLocation>
        <location evidence="1">Membrane</location>
        <topology evidence="1">Multi-pass membrane protein</topology>
    </subcellularLocation>
</comment>
<keyword evidence="2 5" id="KW-0812">Transmembrane</keyword>
<name>A0AA40BUZ6_9PEZI</name>
<evidence type="ECO:0000313" key="7">
    <source>
        <dbReference type="Proteomes" id="UP001175000"/>
    </source>
</evidence>
<feature type="transmembrane region" description="Helical" evidence="5">
    <location>
        <begin position="159"/>
        <end position="178"/>
    </location>
</feature>
<feature type="transmembrane region" description="Helical" evidence="5">
    <location>
        <begin position="90"/>
        <end position="111"/>
    </location>
</feature>
<evidence type="ECO:0000256" key="5">
    <source>
        <dbReference type="SAM" id="Phobius"/>
    </source>
</evidence>
<organism evidence="6 7">
    <name type="scientific">Immersiella caudata</name>
    <dbReference type="NCBI Taxonomy" id="314043"/>
    <lineage>
        <taxon>Eukaryota</taxon>
        <taxon>Fungi</taxon>
        <taxon>Dikarya</taxon>
        <taxon>Ascomycota</taxon>
        <taxon>Pezizomycotina</taxon>
        <taxon>Sordariomycetes</taxon>
        <taxon>Sordariomycetidae</taxon>
        <taxon>Sordariales</taxon>
        <taxon>Lasiosphaeriaceae</taxon>
        <taxon>Immersiella</taxon>
    </lineage>
</organism>
<dbReference type="PANTHER" id="PTHR31465">
    <property type="entry name" value="PROTEIN RTA1-RELATED"/>
    <property type="match status" value="1"/>
</dbReference>
<feature type="transmembrane region" description="Helical" evidence="5">
    <location>
        <begin position="118"/>
        <end position="139"/>
    </location>
</feature>
<dbReference type="GO" id="GO:0016020">
    <property type="term" value="C:membrane"/>
    <property type="evidence" value="ECO:0007669"/>
    <property type="project" value="UniProtKB-SubCell"/>
</dbReference>
<evidence type="ECO:0000256" key="2">
    <source>
        <dbReference type="ARBA" id="ARBA00022692"/>
    </source>
</evidence>
<feature type="transmembrane region" description="Helical" evidence="5">
    <location>
        <begin position="49"/>
        <end position="70"/>
    </location>
</feature>
<proteinExistence type="predicted"/>
<reference evidence="6" key="1">
    <citation type="submission" date="2023-06" db="EMBL/GenBank/DDBJ databases">
        <title>Genome-scale phylogeny and comparative genomics of the fungal order Sordariales.</title>
        <authorList>
            <consortium name="Lawrence Berkeley National Laboratory"/>
            <person name="Hensen N."/>
            <person name="Bonometti L."/>
            <person name="Westerberg I."/>
            <person name="Brannstrom I.O."/>
            <person name="Guillou S."/>
            <person name="Cros-Aarteil S."/>
            <person name="Calhoun S."/>
            <person name="Haridas S."/>
            <person name="Kuo A."/>
            <person name="Mondo S."/>
            <person name="Pangilinan J."/>
            <person name="Riley R."/>
            <person name="Labutti K."/>
            <person name="Andreopoulos B."/>
            <person name="Lipzen A."/>
            <person name="Chen C."/>
            <person name="Yanf M."/>
            <person name="Daum C."/>
            <person name="Ng V."/>
            <person name="Clum A."/>
            <person name="Steindorff A."/>
            <person name="Ohm R."/>
            <person name="Martin F."/>
            <person name="Silar P."/>
            <person name="Natvig D."/>
            <person name="Lalanne C."/>
            <person name="Gautier V."/>
            <person name="Ament-Velasquez S.L."/>
            <person name="Kruys A."/>
            <person name="Hutchinson M.I."/>
            <person name="Powell A.J."/>
            <person name="Barry K."/>
            <person name="Miller A.N."/>
            <person name="Grigoriev I.V."/>
            <person name="Debuchy R."/>
            <person name="Gladieux P."/>
            <person name="Thoren M.H."/>
            <person name="Johannesson H."/>
        </authorList>
    </citation>
    <scope>NUCLEOTIDE SEQUENCE</scope>
    <source>
        <strain evidence="6">CBS 606.72</strain>
    </source>
</reference>
<dbReference type="EMBL" id="JAULSU010000006">
    <property type="protein sequence ID" value="KAK0614629.1"/>
    <property type="molecule type" value="Genomic_DNA"/>
</dbReference>
<dbReference type="AlphaFoldDB" id="A0AA40BUZ6"/>
<keyword evidence="4 5" id="KW-0472">Membrane</keyword>
<dbReference type="PANTHER" id="PTHR31465:SF13">
    <property type="entry name" value="RTA1 DOMAIN PROTEIN-RELATED"/>
    <property type="match status" value="1"/>
</dbReference>
<feature type="transmembrane region" description="Helical" evidence="5">
    <location>
        <begin position="198"/>
        <end position="215"/>
    </location>
</feature>
<dbReference type="InterPro" id="IPR007568">
    <property type="entry name" value="RTA1"/>
</dbReference>